<feature type="domain" description="Histidine kinase" evidence="7">
    <location>
        <begin position="167"/>
        <end position="386"/>
    </location>
</feature>
<proteinExistence type="predicted"/>
<protein>
    <recommendedName>
        <fullName evidence="2">histidine kinase</fullName>
        <ecNumber evidence="2">2.7.13.3</ecNumber>
    </recommendedName>
</protein>
<keyword evidence="4" id="KW-0808">Transferase</keyword>
<dbReference type="InterPro" id="IPR011006">
    <property type="entry name" value="CheY-like_superfamily"/>
</dbReference>
<keyword evidence="5" id="KW-0418">Kinase</keyword>
<dbReference type="Gene3D" id="1.10.287.130">
    <property type="match status" value="1"/>
</dbReference>
<sequence>MKPFFTDGVAPNRVLLMLPTQRDASLTSEVLARDGIVSTPCASPGELARELKRGAGAVFVCEELLAYGAHGVIADAVEQQPRWSDLPVLILTRDGGASPHLTRSMDQLGNVMLLERPLRLAALTSNVRTALRARERQYQIFRHLQELAEARDALAETARRKDEFLAMLGHELRNPLAPIRNALYLFGSETAVPPPERISLFGMMKRQVDHMVRLVDDLIDVSRISRGTIALRREPTDLATIIDNAVEQSRPLLDAGEHRLEIDLPGLPLPVDADPVRLIQVFGNLLNNAAKYTPPGGRITMSACVDGGNVRICVRDNGIGIEPEMLAHVFELFTQGRREAHRAQDGLGIGLTLVRSIVEMHGGSVSVTSEGRGRGSEFAVMLPLLETMGGSVPARRDSTEGDAGEPDRLRVLVVDDNVDSAQSMGMVLDLLGIENQVVFDGLAALDAVQTFRPDAVLLDIGMPGIDGYEVARRLRADPANARITLVALTGWSQVQDQRRSRDAGFDHHFSKPVDIGALQNLLTTLQPATAAV</sequence>
<dbReference type="InterPro" id="IPR004358">
    <property type="entry name" value="Sig_transdc_His_kin-like_C"/>
</dbReference>
<evidence type="ECO:0000313" key="9">
    <source>
        <dbReference type="EMBL" id="MFC0679699.1"/>
    </source>
</evidence>
<comment type="catalytic activity">
    <reaction evidence="1">
        <text>ATP + protein L-histidine = ADP + protein N-phospho-L-histidine.</text>
        <dbReference type="EC" id="2.7.13.3"/>
    </reaction>
</comment>
<dbReference type="SUPFAM" id="SSF52172">
    <property type="entry name" value="CheY-like"/>
    <property type="match status" value="2"/>
</dbReference>
<dbReference type="CDD" id="cd17580">
    <property type="entry name" value="REC_2_DhkD-like"/>
    <property type="match status" value="1"/>
</dbReference>
<keyword evidence="10" id="KW-1185">Reference proteome</keyword>
<dbReference type="Gene3D" id="3.30.565.10">
    <property type="entry name" value="Histidine kinase-like ATPase, C-terminal domain"/>
    <property type="match status" value="1"/>
</dbReference>
<dbReference type="InterPro" id="IPR001789">
    <property type="entry name" value="Sig_transdc_resp-reg_receiver"/>
</dbReference>
<evidence type="ECO:0000313" key="10">
    <source>
        <dbReference type="Proteomes" id="UP001589896"/>
    </source>
</evidence>
<dbReference type="PRINTS" id="PR00344">
    <property type="entry name" value="BCTRLSENSOR"/>
</dbReference>
<feature type="modified residue" description="4-aspartylphosphate" evidence="6">
    <location>
        <position position="459"/>
    </location>
</feature>
<comment type="caution">
    <text evidence="9">The sequence shown here is derived from an EMBL/GenBank/DDBJ whole genome shotgun (WGS) entry which is preliminary data.</text>
</comment>
<dbReference type="Pfam" id="PF00072">
    <property type="entry name" value="Response_reg"/>
    <property type="match status" value="1"/>
</dbReference>
<evidence type="ECO:0000256" key="4">
    <source>
        <dbReference type="ARBA" id="ARBA00022679"/>
    </source>
</evidence>
<evidence type="ECO:0000256" key="3">
    <source>
        <dbReference type="ARBA" id="ARBA00022553"/>
    </source>
</evidence>
<evidence type="ECO:0000256" key="5">
    <source>
        <dbReference type="ARBA" id="ARBA00022777"/>
    </source>
</evidence>
<dbReference type="RefSeq" id="WP_386670713.1">
    <property type="nucleotide sequence ID" value="NZ_JBHLTG010000004.1"/>
</dbReference>
<organism evidence="9 10">
    <name type="scientific">Lysobacter korlensis</name>
    <dbReference type="NCBI Taxonomy" id="553636"/>
    <lineage>
        <taxon>Bacteria</taxon>
        <taxon>Pseudomonadati</taxon>
        <taxon>Pseudomonadota</taxon>
        <taxon>Gammaproteobacteria</taxon>
        <taxon>Lysobacterales</taxon>
        <taxon>Lysobacteraceae</taxon>
        <taxon>Lysobacter</taxon>
    </lineage>
</organism>
<dbReference type="SMART" id="SM00387">
    <property type="entry name" value="HATPase_c"/>
    <property type="match status" value="1"/>
</dbReference>
<dbReference type="Gene3D" id="3.40.50.2300">
    <property type="match status" value="1"/>
</dbReference>
<dbReference type="Pfam" id="PF00512">
    <property type="entry name" value="HisKA"/>
    <property type="match status" value="1"/>
</dbReference>
<dbReference type="InterPro" id="IPR005467">
    <property type="entry name" value="His_kinase_dom"/>
</dbReference>
<dbReference type="InterPro" id="IPR003661">
    <property type="entry name" value="HisK_dim/P_dom"/>
</dbReference>
<dbReference type="SMART" id="SM00388">
    <property type="entry name" value="HisKA"/>
    <property type="match status" value="1"/>
</dbReference>
<evidence type="ECO:0000256" key="2">
    <source>
        <dbReference type="ARBA" id="ARBA00012438"/>
    </source>
</evidence>
<accession>A0ABV6RRU1</accession>
<dbReference type="SUPFAM" id="SSF47384">
    <property type="entry name" value="Homodimeric domain of signal transducing histidine kinase"/>
    <property type="match status" value="1"/>
</dbReference>
<evidence type="ECO:0000256" key="6">
    <source>
        <dbReference type="PROSITE-ProRule" id="PRU00169"/>
    </source>
</evidence>
<keyword evidence="3 6" id="KW-0597">Phosphoprotein</keyword>
<dbReference type="PANTHER" id="PTHR43047:SF72">
    <property type="entry name" value="OSMOSENSING HISTIDINE PROTEIN KINASE SLN1"/>
    <property type="match status" value="1"/>
</dbReference>
<dbReference type="EMBL" id="JBHLTG010000004">
    <property type="protein sequence ID" value="MFC0679699.1"/>
    <property type="molecule type" value="Genomic_DNA"/>
</dbReference>
<dbReference type="GO" id="GO:0005524">
    <property type="term" value="F:ATP binding"/>
    <property type="evidence" value="ECO:0007669"/>
    <property type="project" value="UniProtKB-KW"/>
</dbReference>
<dbReference type="InterPro" id="IPR036890">
    <property type="entry name" value="HATPase_C_sf"/>
</dbReference>
<dbReference type="PROSITE" id="PS50109">
    <property type="entry name" value="HIS_KIN"/>
    <property type="match status" value="1"/>
</dbReference>
<dbReference type="SUPFAM" id="SSF55874">
    <property type="entry name" value="ATPase domain of HSP90 chaperone/DNA topoisomerase II/histidine kinase"/>
    <property type="match status" value="1"/>
</dbReference>
<dbReference type="InterPro" id="IPR003594">
    <property type="entry name" value="HATPase_dom"/>
</dbReference>
<dbReference type="Proteomes" id="UP001589896">
    <property type="component" value="Unassembled WGS sequence"/>
</dbReference>
<dbReference type="CDD" id="cd00075">
    <property type="entry name" value="HATPase"/>
    <property type="match status" value="1"/>
</dbReference>
<name>A0ABV6RRU1_9GAMM</name>
<gene>
    <name evidence="9" type="ORF">ACFFGH_17815</name>
</gene>
<dbReference type="EC" id="2.7.13.3" evidence="2"/>
<dbReference type="InterPro" id="IPR036097">
    <property type="entry name" value="HisK_dim/P_sf"/>
</dbReference>
<dbReference type="SMART" id="SM00448">
    <property type="entry name" value="REC"/>
    <property type="match status" value="1"/>
</dbReference>
<dbReference type="PROSITE" id="PS50110">
    <property type="entry name" value="RESPONSE_REGULATORY"/>
    <property type="match status" value="1"/>
</dbReference>
<keyword evidence="9" id="KW-0547">Nucleotide-binding</keyword>
<evidence type="ECO:0000259" key="7">
    <source>
        <dbReference type="PROSITE" id="PS50109"/>
    </source>
</evidence>
<evidence type="ECO:0000259" key="8">
    <source>
        <dbReference type="PROSITE" id="PS50110"/>
    </source>
</evidence>
<reference evidence="9 10" key="1">
    <citation type="submission" date="2024-09" db="EMBL/GenBank/DDBJ databases">
        <authorList>
            <person name="Sun Q."/>
            <person name="Mori K."/>
        </authorList>
    </citation>
    <scope>NUCLEOTIDE SEQUENCE [LARGE SCALE GENOMIC DNA]</scope>
    <source>
        <strain evidence="9 10">KCTC 23076</strain>
    </source>
</reference>
<keyword evidence="9" id="KW-0067">ATP-binding</keyword>
<dbReference type="PANTHER" id="PTHR43047">
    <property type="entry name" value="TWO-COMPONENT HISTIDINE PROTEIN KINASE"/>
    <property type="match status" value="1"/>
</dbReference>
<feature type="domain" description="Response regulatory" evidence="8">
    <location>
        <begin position="410"/>
        <end position="526"/>
    </location>
</feature>
<dbReference type="CDD" id="cd00082">
    <property type="entry name" value="HisKA"/>
    <property type="match status" value="1"/>
</dbReference>
<evidence type="ECO:0000256" key="1">
    <source>
        <dbReference type="ARBA" id="ARBA00000085"/>
    </source>
</evidence>
<dbReference type="Pfam" id="PF02518">
    <property type="entry name" value="HATPase_c"/>
    <property type="match status" value="1"/>
</dbReference>